<comment type="caution">
    <text evidence="2">The sequence shown here is derived from an EMBL/GenBank/DDBJ whole genome shotgun (WGS) entry which is preliminary data.</text>
</comment>
<dbReference type="EMBL" id="BPLR01000174">
    <property type="protein sequence ID" value="GIY92647.1"/>
    <property type="molecule type" value="Genomic_DNA"/>
</dbReference>
<evidence type="ECO:0000256" key="1">
    <source>
        <dbReference type="SAM" id="MobiDB-lite"/>
    </source>
</evidence>
<feature type="compositionally biased region" description="Polar residues" evidence="1">
    <location>
        <begin position="10"/>
        <end position="28"/>
    </location>
</feature>
<gene>
    <name evidence="2" type="ORF">CEXT_194711</name>
</gene>
<organism evidence="2 3">
    <name type="scientific">Caerostris extrusa</name>
    <name type="common">Bark spider</name>
    <name type="synonym">Caerostris bankana</name>
    <dbReference type="NCBI Taxonomy" id="172846"/>
    <lineage>
        <taxon>Eukaryota</taxon>
        <taxon>Metazoa</taxon>
        <taxon>Ecdysozoa</taxon>
        <taxon>Arthropoda</taxon>
        <taxon>Chelicerata</taxon>
        <taxon>Arachnida</taxon>
        <taxon>Araneae</taxon>
        <taxon>Araneomorphae</taxon>
        <taxon>Entelegynae</taxon>
        <taxon>Araneoidea</taxon>
        <taxon>Araneidae</taxon>
        <taxon>Caerostris</taxon>
    </lineage>
</organism>
<proteinExistence type="predicted"/>
<reference evidence="2 3" key="1">
    <citation type="submission" date="2021-06" db="EMBL/GenBank/DDBJ databases">
        <title>Caerostris extrusa draft genome.</title>
        <authorList>
            <person name="Kono N."/>
            <person name="Arakawa K."/>
        </authorList>
    </citation>
    <scope>NUCLEOTIDE SEQUENCE [LARGE SCALE GENOMIC DNA]</scope>
</reference>
<name>A0AAV4XBT8_CAEEX</name>
<sequence length="89" mass="9524">MVAFSPPYANRSSGSSQVYHQGNGTSTPNRPPVEIVTEGDQTTPCYMTHDPDKIPSGAYTCDPNEAQCDEGWIGPISASLALIIFFSPC</sequence>
<protein>
    <submittedName>
        <fullName evidence="2">Uncharacterized protein</fullName>
    </submittedName>
</protein>
<dbReference type="AlphaFoldDB" id="A0AAV4XBT8"/>
<evidence type="ECO:0000313" key="3">
    <source>
        <dbReference type="Proteomes" id="UP001054945"/>
    </source>
</evidence>
<feature type="region of interest" description="Disordered" evidence="1">
    <location>
        <begin position="1"/>
        <end position="37"/>
    </location>
</feature>
<accession>A0AAV4XBT8</accession>
<keyword evidence="3" id="KW-1185">Reference proteome</keyword>
<evidence type="ECO:0000313" key="2">
    <source>
        <dbReference type="EMBL" id="GIY92647.1"/>
    </source>
</evidence>
<dbReference type="Proteomes" id="UP001054945">
    <property type="component" value="Unassembled WGS sequence"/>
</dbReference>